<dbReference type="Proteomes" id="UP000694844">
    <property type="component" value="Chromosome 3"/>
</dbReference>
<accession>A0A8B8D729</accession>
<dbReference type="GeneID" id="111124928"/>
<evidence type="ECO:0000313" key="3">
    <source>
        <dbReference type="RefSeq" id="XP_022323942.1"/>
    </source>
</evidence>
<dbReference type="InterPro" id="IPR021281">
    <property type="entry name" value="SNAPC2"/>
</dbReference>
<dbReference type="GO" id="GO:0016604">
    <property type="term" value="C:nuclear body"/>
    <property type="evidence" value="ECO:0007669"/>
    <property type="project" value="TreeGrafter"/>
</dbReference>
<protein>
    <submittedName>
        <fullName evidence="3">Uncharacterized protein LOC111124928 isoform X1</fullName>
    </submittedName>
</protein>
<dbReference type="GO" id="GO:0016251">
    <property type="term" value="F:RNA polymerase II general transcription initiation factor activity"/>
    <property type="evidence" value="ECO:0007669"/>
    <property type="project" value="InterPro"/>
</dbReference>
<evidence type="ECO:0000256" key="1">
    <source>
        <dbReference type="SAM" id="MobiDB-lite"/>
    </source>
</evidence>
<dbReference type="AlphaFoldDB" id="A0A8B8D729"/>
<dbReference type="OrthoDB" id="5990578at2759"/>
<feature type="region of interest" description="Disordered" evidence="1">
    <location>
        <begin position="278"/>
        <end position="362"/>
    </location>
</feature>
<feature type="region of interest" description="Disordered" evidence="1">
    <location>
        <begin position="461"/>
        <end position="487"/>
    </location>
</feature>
<keyword evidence="2" id="KW-1185">Reference proteome</keyword>
<feature type="region of interest" description="Disordered" evidence="1">
    <location>
        <begin position="15"/>
        <end position="73"/>
    </location>
</feature>
<dbReference type="GO" id="GO:0009301">
    <property type="term" value="P:snRNA transcription"/>
    <property type="evidence" value="ECO:0007669"/>
    <property type="project" value="InterPro"/>
</dbReference>
<gene>
    <name evidence="3" type="primary">LOC111124928</name>
</gene>
<proteinExistence type="predicted"/>
<name>A0A8B8D729_CRAVI</name>
<dbReference type="RefSeq" id="XP_022323942.1">
    <property type="nucleotide sequence ID" value="XM_022468234.1"/>
</dbReference>
<dbReference type="Pfam" id="PF11035">
    <property type="entry name" value="SNAPC2"/>
    <property type="match status" value="2"/>
</dbReference>
<feature type="compositionally biased region" description="Polar residues" evidence="1">
    <location>
        <begin position="19"/>
        <end position="28"/>
    </location>
</feature>
<dbReference type="KEGG" id="cvn:111124928"/>
<reference evidence="3" key="1">
    <citation type="submission" date="2025-08" db="UniProtKB">
        <authorList>
            <consortium name="RefSeq"/>
        </authorList>
    </citation>
    <scope>IDENTIFICATION</scope>
    <source>
        <tissue evidence="3">Whole sample</tissue>
    </source>
</reference>
<evidence type="ECO:0000313" key="2">
    <source>
        <dbReference type="Proteomes" id="UP000694844"/>
    </source>
</evidence>
<feature type="compositionally biased region" description="Polar residues" evidence="1">
    <location>
        <begin position="302"/>
        <end position="336"/>
    </location>
</feature>
<organism evidence="2 3">
    <name type="scientific">Crassostrea virginica</name>
    <name type="common">Eastern oyster</name>
    <dbReference type="NCBI Taxonomy" id="6565"/>
    <lineage>
        <taxon>Eukaryota</taxon>
        <taxon>Metazoa</taxon>
        <taxon>Spiralia</taxon>
        <taxon>Lophotrochozoa</taxon>
        <taxon>Mollusca</taxon>
        <taxon>Bivalvia</taxon>
        <taxon>Autobranchia</taxon>
        <taxon>Pteriomorphia</taxon>
        <taxon>Ostreida</taxon>
        <taxon>Ostreoidea</taxon>
        <taxon>Ostreidae</taxon>
        <taxon>Crassostrea</taxon>
    </lineage>
</organism>
<dbReference type="PANTHER" id="PTHR15132">
    <property type="entry name" value="SNRNA-ACTIVATING PROTEIN COMPLEX SUBUNIT 2"/>
    <property type="match status" value="1"/>
</dbReference>
<feature type="compositionally biased region" description="Polar residues" evidence="1">
    <location>
        <begin position="50"/>
        <end position="70"/>
    </location>
</feature>
<dbReference type="PANTHER" id="PTHR15132:SF1">
    <property type="entry name" value="SNRNA-ACTIVATING PROTEIN COMPLEX SUBUNIT 2"/>
    <property type="match status" value="1"/>
</dbReference>
<dbReference type="Gene3D" id="1.20.58.1880">
    <property type="match status" value="1"/>
</dbReference>
<sequence>MVLVFTESTGASIKMDDVQGSSNKNVHTTTEDQEMVKPKRRVGRPRKTEQQQNVSTESPSNDPSAMSSFGRQYRAKKAKPKVVFQAKNVTWKVKEKKLLLQALKNHSPNDLDAIQCIVKSKTKEEIQLFIDKMKKGIVRNIRASRGPKAPIQYWLNLLNNLTSQEKKDYTVNLGKVVSIIANFEEFPEPGPTTPNYKAIYKYLSGMLAEGELPDLGSLEAALVLDLLHGLVDFLRSHNTAKQREIMLWKYSLLGYKVDMTDPMHALVKARKAIENDFSDLYPKNSNKTQQSTPRQTSSSSQNADESQPGTSKQTDPQRVQAVSQTNNLQSTGSEVNGAQRRKRRRTTNRTVPSDTPCPRKPTLFTMNPLCIPVDIIKMKPIVIMPQTQRSKPSSPDLPNIQTKIMETRSPVVYEVQETQVSPHPKLPIRGQRLLPMQRRPGQRAEQTSEIYVCEPHPAKLIVNPNPTDKPIKDKLKGLPSKKKLKLV</sequence>
<feature type="compositionally biased region" description="Low complexity" evidence="1">
    <location>
        <begin position="288"/>
        <end position="301"/>
    </location>
</feature>